<feature type="transmembrane region" description="Helical" evidence="2">
    <location>
        <begin position="375"/>
        <end position="394"/>
    </location>
</feature>
<keyword evidence="6" id="KW-1185">Reference proteome</keyword>
<evidence type="ECO:0000259" key="4">
    <source>
        <dbReference type="SMART" id="SM00703"/>
    </source>
</evidence>
<feature type="transmembrane region" description="Helical" evidence="2">
    <location>
        <begin position="476"/>
        <end position="494"/>
    </location>
</feature>
<feature type="transmembrane region" description="Helical" evidence="2">
    <location>
        <begin position="752"/>
        <end position="770"/>
    </location>
</feature>
<dbReference type="Pfam" id="PF01757">
    <property type="entry name" value="Acyl_transf_3"/>
    <property type="match status" value="1"/>
</dbReference>
<dbReference type="Pfam" id="PF20146">
    <property type="entry name" value="NRF"/>
    <property type="match status" value="1"/>
</dbReference>
<feature type="signal peptide" evidence="3">
    <location>
        <begin position="1"/>
        <end position="17"/>
    </location>
</feature>
<reference evidence="5" key="2">
    <citation type="submission" date="2021-08" db="EMBL/GenBank/DDBJ databases">
        <authorList>
            <person name="Eriksson T."/>
        </authorList>
    </citation>
    <scope>NUCLEOTIDE SEQUENCE</scope>
    <source>
        <strain evidence="5">Stoneville</strain>
        <tissue evidence="5">Whole head</tissue>
    </source>
</reference>
<feature type="transmembrane region" description="Helical" evidence="2">
    <location>
        <begin position="632"/>
        <end position="652"/>
    </location>
</feature>
<evidence type="ECO:0000256" key="1">
    <source>
        <dbReference type="SAM" id="MobiDB-lite"/>
    </source>
</evidence>
<gene>
    <name evidence="5" type="ORF">GEV33_013707</name>
</gene>
<dbReference type="Proteomes" id="UP000719412">
    <property type="component" value="Unassembled WGS sequence"/>
</dbReference>
<feature type="domain" description="Nose resistant-to-fluoxetine protein N-terminal" evidence="4">
    <location>
        <begin position="82"/>
        <end position="241"/>
    </location>
</feature>
<feature type="compositionally biased region" description="Basic and acidic residues" evidence="1">
    <location>
        <begin position="147"/>
        <end position="159"/>
    </location>
</feature>
<feature type="transmembrane region" description="Helical" evidence="2">
    <location>
        <begin position="729"/>
        <end position="746"/>
    </location>
</feature>
<evidence type="ECO:0000256" key="3">
    <source>
        <dbReference type="SAM" id="SignalP"/>
    </source>
</evidence>
<sequence length="797" mass="89898">MKKTILFIFLLTCKTLSLETPKSEMEYKEGTAVDPKYSLPQVNLSVSDGNHTVVPASLARVLNFYNSELLAANWHRTKDQISSTCRKDVELYLEGLRKTDNWALKMDDASGRYSTGWFWGNHYWTGSQSLCENIVPKAKPVAVTPENRTRTSREAEVPRRPSSPSQSVGYTPGHFKYASLPPFPVSFFMTKMNDVMFQERILHIGLCMPYVCTDSDIKTIMEETSKASTKVTVKVEAVRSHHNKFNVWQDGTFKILCVVTCVVVICLIGGTSYDFYLEYNEKRKKLLVLSQTHLKLDMSMPDTKTKSGVYIVNNNNVANGHIDETESNRNSRPRTLNAIIRLIVKEMVLAFSLRANIKTICDQSVSSDTIPVIHGLKSISMAWVILGHTCIIAFKYSDNMEYRKVVQKEFFFQTISNGAFSVDTFFFTSGLLVSFLYFRTNAKGKLDPLTRGQNSFMAGVSHFIGLILYRFARLTAPYLFTLGVVEVIMKWFNYNSIFEPPTMDHVNCPNYWWRNVLYINTLFPVDEMCMLWSWYLSDDTQFYIVGAVMLILAASHFKSGACLLLIFMVSSWITTGYIAYSNSHMPGSDDPLALFDKIYDKPWTRLGPYLIGMCVGWFLFKKNCQLTMSKLTVIAGWTAAIASLLSLVYGLYDVNLSPATGAAYSALSHSAWALALAWIVVACSTGYGGFANTILSSTILYPFSRITYCAYLLHPVVIRTMAMSMDSPLHLGSLVMIIIFLGQVVASYSLSFFVSLAFEAPVVSILGLVYKSMRGMMTNSIDRDQWLNVTSESRDRI</sequence>
<proteinExistence type="predicted"/>
<dbReference type="GO" id="GO:0016747">
    <property type="term" value="F:acyltransferase activity, transferring groups other than amino-acyl groups"/>
    <property type="evidence" value="ECO:0007669"/>
    <property type="project" value="InterPro"/>
</dbReference>
<evidence type="ECO:0000313" key="6">
    <source>
        <dbReference type="Proteomes" id="UP000719412"/>
    </source>
</evidence>
<reference evidence="5" key="1">
    <citation type="journal article" date="2020" name="J Insects Food Feed">
        <title>The yellow mealworm (Tenebrio molitor) genome: a resource for the emerging insects as food and feed industry.</title>
        <authorList>
            <person name="Eriksson T."/>
            <person name="Andere A."/>
            <person name="Kelstrup H."/>
            <person name="Emery V."/>
            <person name="Picard C."/>
        </authorList>
    </citation>
    <scope>NUCLEOTIDE SEQUENCE</scope>
    <source>
        <strain evidence="5">Stoneville</strain>
        <tissue evidence="5">Whole head</tissue>
    </source>
</reference>
<keyword evidence="2" id="KW-1133">Transmembrane helix</keyword>
<feature type="transmembrane region" description="Helical" evidence="2">
    <location>
        <begin position="338"/>
        <end position="355"/>
    </location>
</feature>
<feature type="transmembrane region" description="Helical" evidence="2">
    <location>
        <begin position="603"/>
        <end position="620"/>
    </location>
</feature>
<evidence type="ECO:0000313" key="5">
    <source>
        <dbReference type="EMBL" id="KAH0809084.1"/>
    </source>
</evidence>
<dbReference type="EMBL" id="JABDTM020028351">
    <property type="protein sequence ID" value="KAH0809084.1"/>
    <property type="molecule type" value="Genomic_DNA"/>
</dbReference>
<feature type="transmembrane region" description="Helical" evidence="2">
    <location>
        <begin position="415"/>
        <end position="438"/>
    </location>
</feature>
<accession>A0A8J6H6C4</accession>
<name>A0A8J6H6C4_TENMO</name>
<feature type="chain" id="PRO_5035197952" description="Nose resistant-to-fluoxetine protein N-terminal domain-containing protein" evidence="3">
    <location>
        <begin position="18"/>
        <end position="797"/>
    </location>
</feature>
<feature type="transmembrane region" description="Helical" evidence="2">
    <location>
        <begin position="564"/>
        <end position="583"/>
    </location>
</feature>
<protein>
    <recommendedName>
        <fullName evidence="4">Nose resistant-to-fluoxetine protein N-terminal domain-containing protein</fullName>
    </recommendedName>
</protein>
<comment type="caution">
    <text evidence="5">The sequence shown here is derived from an EMBL/GenBank/DDBJ whole genome shotgun (WGS) entry which is preliminary data.</text>
</comment>
<feature type="region of interest" description="Disordered" evidence="1">
    <location>
        <begin position="143"/>
        <end position="169"/>
    </location>
</feature>
<organism evidence="5 6">
    <name type="scientific">Tenebrio molitor</name>
    <name type="common">Yellow mealworm beetle</name>
    <dbReference type="NCBI Taxonomy" id="7067"/>
    <lineage>
        <taxon>Eukaryota</taxon>
        <taxon>Metazoa</taxon>
        <taxon>Ecdysozoa</taxon>
        <taxon>Arthropoda</taxon>
        <taxon>Hexapoda</taxon>
        <taxon>Insecta</taxon>
        <taxon>Pterygota</taxon>
        <taxon>Neoptera</taxon>
        <taxon>Endopterygota</taxon>
        <taxon>Coleoptera</taxon>
        <taxon>Polyphaga</taxon>
        <taxon>Cucujiformia</taxon>
        <taxon>Tenebrionidae</taxon>
        <taxon>Tenebrio</taxon>
    </lineage>
</organism>
<dbReference type="AlphaFoldDB" id="A0A8J6H6C4"/>
<dbReference type="SMART" id="SM00703">
    <property type="entry name" value="NRF"/>
    <property type="match status" value="1"/>
</dbReference>
<keyword evidence="2" id="KW-0472">Membrane</keyword>
<dbReference type="PANTHER" id="PTHR11161">
    <property type="entry name" value="O-ACYLTRANSFERASE"/>
    <property type="match status" value="1"/>
</dbReference>
<keyword evidence="2" id="KW-0812">Transmembrane</keyword>
<keyword evidence="3" id="KW-0732">Signal</keyword>
<evidence type="ECO:0000256" key="2">
    <source>
        <dbReference type="SAM" id="Phobius"/>
    </source>
</evidence>
<dbReference type="PANTHER" id="PTHR11161:SF72">
    <property type="entry name" value="FI21449P1"/>
    <property type="match status" value="1"/>
</dbReference>
<feature type="transmembrane region" description="Helical" evidence="2">
    <location>
        <begin position="253"/>
        <end position="276"/>
    </location>
</feature>
<dbReference type="InterPro" id="IPR006621">
    <property type="entry name" value="Nose-resist-to-fluoxetine_N"/>
</dbReference>
<dbReference type="InterPro" id="IPR002656">
    <property type="entry name" value="Acyl_transf_3_dom"/>
</dbReference>
<feature type="transmembrane region" description="Helical" evidence="2">
    <location>
        <begin position="672"/>
        <end position="695"/>
    </location>
</feature>
<dbReference type="InterPro" id="IPR052728">
    <property type="entry name" value="O2_lipid_transport_reg"/>
</dbReference>